<dbReference type="RefSeq" id="WP_011988967.1">
    <property type="nucleotide sequence ID" value="NC_009706.1"/>
</dbReference>
<gene>
    <name evidence="4" type="ordered locus">CKL_0398</name>
</gene>
<dbReference type="Proteomes" id="UP000002411">
    <property type="component" value="Chromosome"/>
</dbReference>
<sequence length="474" mass="55367">MIEIFMKNLLKTSLTGSIIIILILILRKTLFKRYTSAFNYYIWLAVILKMIMPFKIPIYIPEKISNTFQHAPNNVKTIIESGISLNESMKIKNSPNIITDSYPIENYFTILFYIWLIVSVIFLAYHIISYIIFNNKIKHFTYDIPDSKIRNIYSELLVEMNIKRKISLKFCRGISTPLGIGIFNSCILIPSVLYNTQELKYILKHELMHYKKYDMMYKLLVLIISSMHWFNPIVYVMCREINKDCELSCDEAVLKKSDMEERKLYASALVNSLRLNKNNAVKQNLITGFNNKNILKGRLKNMLNFKKRKKGVVVVLLVMTLTAVSLISVNIFAQNDISQKNNVTGNRELLQPKQVLENYFKYYSEKDQQHVEKLLTKEAIGPNPIWLFNYIEYIKIISINEESDPLFKNGYLSHGRGSINGVKKENVKVYRAEYDVKYIEDSVVPEENGNHTCWFYVIRKDKNSPWLIDGMGQP</sequence>
<keyword evidence="5" id="KW-1185">Reference proteome</keyword>
<proteinExistence type="predicted"/>
<dbReference type="eggNOG" id="COG4219">
    <property type="taxonomic scope" value="Bacteria"/>
</dbReference>
<keyword evidence="1" id="KW-0472">Membrane</keyword>
<dbReference type="STRING" id="431943.CKL_0398"/>
<dbReference type="AlphaFoldDB" id="A5N571"/>
<feature type="transmembrane region" description="Helical" evidence="1">
    <location>
        <begin position="312"/>
        <end position="333"/>
    </location>
</feature>
<feature type="transmembrane region" description="Helical" evidence="1">
    <location>
        <begin position="170"/>
        <end position="195"/>
    </location>
</feature>
<dbReference type="PANTHER" id="PTHR34978">
    <property type="entry name" value="POSSIBLE SENSOR-TRANSDUCER PROTEIN BLAR"/>
    <property type="match status" value="1"/>
</dbReference>
<accession>A5N571</accession>
<reference evidence="4 5" key="1">
    <citation type="journal article" date="2008" name="Proc. Natl. Acad. Sci. U.S.A.">
        <title>The genome of Clostridium kluyveri, a strict anaerobe with unique metabolic features.</title>
        <authorList>
            <person name="Seedorf H."/>
            <person name="Fricke W.F."/>
            <person name="Veith B."/>
            <person name="Brueggemann H."/>
            <person name="Liesegang H."/>
            <person name="Strittmatter A."/>
            <person name="Miethke M."/>
            <person name="Buckel W."/>
            <person name="Hinderberger J."/>
            <person name="Li F."/>
            <person name="Hagemeier C."/>
            <person name="Thauer R.K."/>
            <person name="Gottschalk G."/>
        </authorList>
    </citation>
    <scope>NUCLEOTIDE SEQUENCE [LARGE SCALE GENOMIC DNA]</scope>
    <source>
        <strain evidence="5">ATCC 8527 / DSM 555 / NCIMB 10680</strain>
    </source>
</reference>
<feature type="transmembrane region" description="Helical" evidence="1">
    <location>
        <begin position="110"/>
        <end position="133"/>
    </location>
</feature>
<dbReference type="Pfam" id="PF05569">
    <property type="entry name" value="Peptidase_M56"/>
    <property type="match status" value="1"/>
</dbReference>
<feature type="transmembrane region" description="Helical" evidence="1">
    <location>
        <begin position="38"/>
        <end position="60"/>
    </location>
</feature>
<dbReference type="CDD" id="cd07341">
    <property type="entry name" value="M56_BlaR1_MecR1_like"/>
    <property type="match status" value="1"/>
</dbReference>
<feature type="transmembrane region" description="Helical" evidence="1">
    <location>
        <begin position="215"/>
        <end position="238"/>
    </location>
</feature>
<dbReference type="InterPro" id="IPR052173">
    <property type="entry name" value="Beta-lactam_resp_regulator"/>
</dbReference>
<dbReference type="EMBL" id="CP000673">
    <property type="protein sequence ID" value="EDK32452.1"/>
    <property type="molecule type" value="Genomic_DNA"/>
</dbReference>
<evidence type="ECO:0000259" key="3">
    <source>
        <dbReference type="Pfam" id="PF16111"/>
    </source>
</evidence>
<keyword evidence="1" id="KW-0812">Transmembrane</keyword>
<protein>
    <submittedName>
        <fullName evidence="4">Transpeptidase-related protein</fullName>
    </submittedName>
</protein>
<evidence type="ECO:0000313" key="5">
    <source>
        <dbReference type="Proteomes" id="UP000002411"/>
    </source>
</evidence>
<evidence type="ECO:0000256" key="1">
    <source>
        <dbReference type="SAM" id="Phobius"/>
    </source>
</evidence>
<organism evidence="4 5">
    <name type="scientific">Clostridium kluyveri (strain ATCC 8527 / DSM 555 / NBRC 12016 / NCIMB 10680 / K1)</name>
    <dbReference type="NCBI Taxonomy" id="431943"/>
    <lineage>
        <taxon>Bacteria</taxon>
        <taxon>Bacillati</taxon>
        <taxon>Bacillota</taxon>
        <taxon>Clostridia</taxon>
        <taxon>Eubacteriales</taxon>
        <taxon>Clostridiaceae</taxon>
        <taxon>Clostridium</taxon>
    </lineage>
</organism>
<name>A5N571_CLOK5</name>
<dbReference type="InterPro" id="IPR008756">
    <property type="entry name" value="Peptidase_M56"/>
</dbReference>
<dbReference type="PANTHER" id="PTHR34978:SF3">
    <property type="entry name" value="SLR0241 PROTEIN"/>
    <property type="match status" value="1"/>
</dbReference>
<feature type="domain" description="DUF4829" evidence="3">
    <location>
        <begin position="353"/>
        <end position="472"/>
    </location>
</feature>
<evidence type="ECO:0000313" key="4">
    <source>
        <dbReference type="EMBL" id="EDK32452.1"/>
    </source>
</evidence>
<feature type="transmembrane region" description="Helical" evidence="1">
    <location>
        <begin position="6"/>
        <end position="26"/>
    </location>
</feature>
<dbReference type="KEGG" id="ckl:CKL_0398"/>
<dbReference type="HOGENOM" id="CLU_013716_4_0_9"/>
<evidence type="ECO:0000259" key="2">
    <source>
        <dbReference type="Pfam" id="PF05569"/>
    </source>
</evidence>
<dbReference type="Pfam" id="PF16111">
    <property type="entry name" value="DUF4829"/>
    <property type="match status" value="1"/>
</dbReference>
<feature type="domain" description="Peptidase M56" evidence="2">
    <location>
        <begin position="8"/>
        <end position="301"/>
    </location>
</feature>
<dbReference type="InterPro" id="IPR032256">
    <property type="entry name" value="DUF4829"/>
</dbReference>
<keyword evidence="1" id="KW-1133">Transmembrane helix</keyword>